<feature type="compositionally biased region" description="Low complexity" evidence="1">
    <location>
        <begin position="247"/>
        <end position="261"/>
    </location>
</feature>
<dbReference type="AlphaFoldDB" id="A0A0L7LRK8"/>
<feature type="region of interest" description="Disordered" evidence="1">
    <location>
        <begin position="228"/>
        <end position="269"/>
    </location>
</feature>
<evidence type="ECO:0000256" key="1">
    <source>
        <dbReference type="SAM" id="MobiDB-lite"/>
    </source>
</evidence>
<evidence type="ECO:0000313" key="2">
    <source>
        <dbReference type="EMBL" id="KOB78128.1"/>
    </source>
</evidence>
<protein>
    <submittedName>
        <fullName evidence="2">Uncharacterized protein</fullName>
    </submittedName>
</protein>
<accession>A0A0L7LRK8</accession>
<sequence>MSTDKKMPTIYSNDPLAAIMELDAKLESCAASFEGRLSSASSTSNPSLEQLAADFKQFKDYMKLAIDLIRTQVSHVTSAVDEMENRSRRKFILFRGVRETEGENLRTILSGVIVGKLKIKEFNPDSIRFCYRLGKDKSKAGKRPILVRFQSLDVRARIWQCKKELKGAEVSVAEYLTAPRRAIFNDARKIYGVHKCWSQEGSVYLLTSDGTRHRLLSQAQLKEITQKFPPTKPGLAPGSSVSVEPNRSATVAPATAPTTRSRANKLTQH</sequence>
<keyword evidence="3" id="KW-1185">Reference proteome</keyword>
<evidence type="ECO:0000313" key="3">
    <source>
        <dbReference type="Proteomes" id="UP000037510"/>
    </source>
</evidence>
<organism evidence="2 3">
    <name type="scientific">Operophtera brumata</name>
    <name type="common">Winter moth</name>
    <name type="synonym">Phalaena brumata</name>
    <dbReference type="NCBI Taxonomy" id="104452"/>
    <lineage>
        <taxon>Eukaryota</taxon>
        <taxon>Metazoa</taxon>
        <taxon>Ecdysozoa</taxon>
        <taxon>Arthropoda</taxon>
        <taxon>Hexapoda</taxon>
        <taxon>Insecta</taxon>
        <taxon>Pterygota</taxon>
        <taxon>Neoptera</taxon>
        <taxon>Endopterygota</taxon>
        <taxon>Lepidoptera</taxon>
        <taxon>Glossata</taxon>
        <taxon>Ditrysia</taxon>
        <taxon>Geometroidea</taxon>
        <taxon>Geometridae</taxon>
        <taxon>Larentiinae</taxon>
        <taxon>Operophtera</taxon>
    </lineage>
</organism>
<reference evidence="2 3" key="1">
    <citation type="journal article" date="2015" name="Genome Biol. Evol.">
        <title>The genome of winter moth (Operophtera brumata) provides a genomic perspective on sexual dimorphism and phenology.</title>
        <authorList>
            <person name="Derks M.F."/>
            <person name="Smit S."/>
            <person name="Salis L."/>
            <person name="Schijlen E."/>
            <person name="Bossers A."/>
            <person name="Mateman C."/>
            <person name="Pijl A.S."/>
            <person name="de Ridder D."/>
            <person name="Groenen M.A."/>
            <person name="Visser M.E."/>
            <person name="Megens H.J."/>
        </authorList>
    </citation>
    <scope>NUCLEOTIDE SEQUENCE [LARGE SCALE GENOMIC DNA]</scope>
    <source>
        <strain evidence="2">WM2013NL</strain>
        <tissue evidence="2">Head and thorax</tissue>
    </source>
</reference>
<proteinExistence type="predicted"/>
<comment type="caution">
    <text evidence="2">The sequence shown here is derived from an EMBL/GenBank/DDBJ whole genome shotgun (WGS) entry which is preliminary data.</text>
</comment>
<name>A0A0L7LRK8_OPEBR</name>
<dbReference type="Proteomes" id="UP000037510">
    <property type="component" value="Unassembled WGS sequence"/>
</dbReference>
<dbReference type="Gene3D" id="3.30.70.1820">
    <property type="entry name" value="L1 transposable element, RRM domain"/>
    <property type="match status" value="1"/>
</dbReference>
<gene>
    <name evidence="2" type="ORF">OBRU01_03010</name>
</gene>
<dbReference type="EMBL" id="JTDY01000235">
    <property type="protein sequence ID" value="KOB78128.1"/>
    <property type="molecule type" value="Genomic_DNA"/>
</dbReference>